<accession>A0A0H4JCJ7</accession>
<proteinExistence type="predicted"/>
<dbReference type="SMART" id="SM00382">
    <property type="entry name" value="AAA"/>
    <property type="match status" value="1"/>
</dbReference>
<evidence type="ECO:0000256" key="4">
    <source>
        <dbReference type="ARBA" id="ARBA00022741"/>
    </source>
</evidence>
<dbReference type="InterPro" id="IPR036640">
    <property type="entry name" value="ABC1_TM_sf"/>
</dbReference>
<dbReference type="InterPro" id="IPR039421">
    <property type="entry name" value="Type_1_exporter"/>
</dbReference>
<evidence type="ECO:0000313" key="11">
    <source>
        <dbReference type="EMBL" id="AKO66237.1"/>
    </source>
</evidence>
<feature type="transmembrane region" description="Helical" evidence="8">
    <location>
        <begin position="84"/>
        <end position="103"/>
    </location>
</feature>
<evidence type="ECO:0000259" key="9">
    <source>
        <dbReference type="PROSITE" id="PS50893"/>
    </source>
</evidence>
<dbReference type="InterPro" id="IPR011527">
    <property type="entry name" value="ABC1_TM_dom"/>
</dbReference>
<reference evidence="11 12" key="1">
    <citation type="submission" date="2015-03" db="EMBL/GenBank/DDBJ databases">
        <title>Comparative analysis of the OM43 clade including a novel species from Red Sea uncovers genomic and metabolic diversity among marine methylotrophs.</title>
        <authorList>
            <person name="Jimenez-Infante F."/>
            <person name="Ngugi D.K."/>
            <person name="Vinu M."/>
            <person name="Alam I."/>
            <person name="Kamau A."/>
            <person name="Blom J."/>
            <person name="Bajic V.B."/>
            <person name="Stingl U."/>
        </authorList>
    </citation>
    <scope>NUCLEOTIDE SEQUENCE [LARGE SCALE GENOMIC DNA]</scope>
    <source>
        <strain evidence="11 12">MBRSH7</strain>
    </source>
</reference>
<dbReference type="GO" id="GO:0015421">
    <property type="term" value="F:ABC-type oligopeptide transporter activity"/>
    <property type="evidence" value="ECO:0007669"/>
    <property type="project" value="TreeGrafter"/>
</dbReference>
<sequence length="608" mass="68344">MFKIFENLIHPFPKDNLKVGNLSLNGFIWNCLNGIKRYILGMSLLTASVASIEAGLYLIVGLIITNMVSSGPEKFISDFGGELFIIAFIFIFTIILVLFQSFLKRQTLAGNIPMLLRWKFHKHLLNQTFDFYSNEFSGRISAKVMQTAVSIRDLVFTMTDIMIYAVIYTLTMIGIVSSFSLLLSVPFLIWLGLYILSLIFFVPKLIQLSKNQADARSLMTGRITDAYTNINLVKLFSHSGRESDYAKKSMSDFMVTVHKQMRQVTLIEVVNHSLSVFLIISTTALAIYLWTKNIIDIGIVGAATAMSLRLNGISHWIMWEIASLFENIGVTQDGFNMLSKKIVINDSPNAKPLTINKTPQIEFSNIRFAYNQDPIFDNFNLTIKPNERIGLVGKSGAGKSTLVNLLLRFYELDDGRIRINNQNIKSLKQTSLRSQISVVTQDNSLLHRSIKENIAYGKPDSKMEDIIKAAKVAECHDFIMQLQDQHGRTGYDTHVGERGVKLSGGQKQRIAIARLALKNAPILILDEATSALDSEVEMIIQQSLQSLMANKTVIAIAHRLSTISMMDRLIVLDNGKIIEEGTHTQLVRKKGLYAKLWKKQSEGFIGNI</sequence>
<evidence type="ECO:0000256" key="8">
    <source>
        <dbReference type="SAM" id="Phobius"/>
    </source>
</evidence>
<feature type="transmembrane region" description="Helical" evidence="8">
    <location>
        <begin position="161"/>
        <end position="181"/>
    </location>
</feature>
<protein>
    <submittedName>
        <fullName evidence="11">Multidrug ABC transporter ATP-binding protein</fullName>
    </submittedName>
</protein>
<evidence type="ECO:0000259" key="10">
    <source>
        <dbReference type="PROSITE" id="PS50929"/>
    </source>
</evidence>
<dbReference type="PANTHER" id="PTHR43394">
    <property type="entry name" value="ATP-DEPENDENT PERMEASE MDL1, MITOCHONDRIAL"/>
    <property type="match status" value="1"/>
</dbReference>
<dbReference type="SUPFAM" id="SSF52540">
    <property type="entry name" value="P-loop containing nucleoside triphosphate hydrolases"/>
    <property type="match status" value="1"/>
</dbReference>
<evidence type="ECO:0000256" key="3">
    <source>
        <dbReference type="ARBA" id="ARBA00022692"/>
    </source>
</evidence>
<gene>
    <name evidence="11" type="ORF">VI33_06085</name>
</gene>
<dbReference type="FunFam" id="3.40.50.300:FF:000218">
    <property type="entry name" value="Multidrug ABC transporter ATP-binding protein"/>
    <property type="match status" value="1"/>
</dbReference>
<comment type="subcellular location">
    <subcellularLocation>
        <location evidence="1">Cell membrane</location>
        <topology evidence="1">Multi-pass membrane protein</topology>
    </subcellularLocation>
</comment>
<evidence type="ECO:0000256" key="1">
    <source>
        <dbReference type="ARBA" id="ARBA00004651"/>
    </source>
</evidence>
<evidence type="ECO:0000256" key="7">
    <source>
        <dbReference type="ARBA" id="ARBA00023136"/>
    </source>
</evidence>
<dbReference type="PROSITE" id="PS50929">
    <property type="entry name" value="ABC_TM1F"/>
    <property type="match status" value="1"/>
</dbReference>
<feature type="transmembrane region" description="Helical" evidence="8">
    <location>
        <begin position="187"/>
        <end position="206"/>
    </location>
</feature>
<dbReference type="Gene3D" id="3.40.50.300">
    <property type="entry name" value="P-loop containing nucleotide triphosphate hydrolases"/>
    <property type="match status" value="1"/>
</dbReference>
<evidence type="ECO:0000256" key="5">
    <source>
        <dbReference type="ARBA" id="ARBA00022840"/>
    </source>
</evidence>
<keyword evidence="6 8" id="KW-1133">Transmembrane helix</keyword>
<dbReference type="EMBL" id="CP011002">
    <property type="protein sequence ID" value="AKO66237.1"/>
    <property type="molecule type" value="Genomic_DNA"/>
</dbReference>
<dbReference type="InterPro" id="IPR003593">
    <property type="entry name" value="AAA+_ATPase"/>
</dbReference>
<dbReference type="InterPro" id="IPR017871">
    <property type="entry name" value="ABC_transporter-like_CS"/>
</dbReference>
<dbReference type="Gene3D" id="1.20.1560.10">
    <property type="entry name" value="ABC transporter type 1, transmembrane domain"/>
    <property type="match status" value="1"/>
</dbReference>
<feature type="domain" description="ABC transporter" evidence="9">
    <location>
        <begin position="361"/>
        <end position="599"/>
    </location>
</feature>
<evidence type="ECO:0000256" key="2">
    <source>
        <dbReference type="ARBA" id="ARBA00022475"/>
    </source>
</evidence>
<dbReference type="SUPFAM" id="SSF90123">
    <property type="entry name" value="ABC transporter transmembrane region"/>
    <property type="match status" value="1"/>
</dbReference>
<dbReference type="PATRIC" id="fig|1623450.3.peg.1213"/>
<dbReference type="Pfam" id="PF00005">
    <property type="entry name" value="ABC_tran"/>
    <property type="match status" value="1"/>
</dbReference>
<name>A0A0H4JCJ7_9PROT</name>
<dbReference type="PANTHER" id="PTHR43394:SF1">
    <property type="entry name" value="ATP-BINDING CASSETTE SUB-FAMILY B MEMBER 10, MITOCHONDRIAL"/>
    <property type="match status" value="1"/>
</dbReference>
<dbReference type="Pfam" id="PF00664">
    <property type="entry name" value="ABC_membrane"/>
    <property type="match status" value="1"/>
</dbReference>
<dbReference type="InterPro" id="IPR027417">
    <property type="entry name" value="P-loop_NTPase"/>
</dbReference>
<dbReference type="Proteomes" id="UP000066549">
    <property type="component" value="Chromosome"/>
</dbReference>
<dbReference type="OrthoDB" id="8554730at2"/>
<feature type="transmembrane region" description="Helical" evidence="8">
    <location>
        <begin position="38"/>
        <end position="64"/>
    </location>
</feature>
<keyword evidence="5 11" id="KW-0067">ATP-binding</keyword>
<dbReference type="GO" id="GO:0005524">
    <property type="term" value="F:ATP binding"/>
    <property type="evidence" value="ECO:0007669"/>
    <property type="project" value="UniProtKB-KW"/>
</dbReference>
<dbReference type="GO" id="GO:0005886">
    <property type="term" value="C:plasma membrane"/>
    <property type="evidence" value="ECO:0007669"/>
    <property type="project" value="UniProtKB-SubCell"/>
</dbReference>
<evidence type="ECO:0000256" key="6">
    <source>
        <dbReference type="ARBA" id="ARBA00022989"/>
    </source>
</evidence>
<dbReference type="PROSITE" id="PS00211">
    <property type="entry name" value="ABC_TRANSPORTER_1"/>
    <property type="match status" value="1"/>
</dbReference>
<dbReference type="InterPro" id="IPR003439">
    <property type="entry name" value="ABC_transporter-like_ATP-bd"/>
</dbReference>
<keyword evidence="12" id="KW-1185">Reference proteome</keyword>
<organism evidence="11 12">
    <name type="scientific">Methylophilales bacterium MBRS-H7</name>
    <dbReference type="NCBI Taxonomy" id="1623450"/>
    <lineage>
        <taxon>Bacteria</taxon>
        <taxon>Pseudomonadati</taxon>
        <taxon>Pseudomonadota</taxon>
        <taxon>Betaproteobacteria</taxon>
        <taxon>Nitrosomonadales</taxon>
        <taxon>OM43 clade</taxon>
    </lineage>
</organism>
<feature type="domain" description="ABC transmembrane type-1" evidence="10">
    <location>
        <begin position="40"/>
        <end position="326"/>
    </location>
</feature>
<keyword evidence="7 8" id="KW-0472">Membrane</keyword>
<feature type="transmembrane region" description="Helical" evidence="8">
    <location>
        <begin position="269"/>
        <end position="290"/>
    </location>
</feature>
<dbReference type="GO" id="GO:0016887">
    <property type="term" value="F:ATP hydrolysis activity"/>
    <property type="evidence" value="ECO:0007669"/>
    <property type="project" value="InterPro"/>
</dbReference>
<keyword evidence="4" id="KW-0547">Nucleotide-binding</keyword>
<dbReference type="AlphaFoldDB" id="A0A0H4JCJ7"/>
<evidence type="ECO:0000313" key="12">
    <source>
        <dbReference type="Proteomes" id="UP000066549"/>
    </source>
</evidence>
<keyword evidence="2" id="KW-1003">Cell membrane</keyword>
<keyword evidence="3 8" id="KW-0812">Transmembrane</keyword>
<dbReference type="PROSITE" id="PS50893">
    <property type="entry name" value="ABC_TRANSPORTER_2"/>
    <property type="match status" value="1"/>
</dbReference>